<accession>A0AAU7MDW1</accession>
<dbReference type="GO" id="GO:0020037">
    <property type="term" value="F:heme binding"/>
    <property type="evidence" value="ECO:0007669"/>
    <property type="project" value="InterPro"/>
</dbReference>
<keyword evidence="2" id="KW-0479">Metal-binding</keyword>
<keyword evidence="2" id="KW-0503">Monooxygenase</keyword>
<evidence type="ECO:0000256" key="1">
    <source>
        <dbReference type="ARBA" id="ARBA00010617"/>
    </source>
</evidence>
<dbReference type="InterPro" id="IPR017972">
    <property type="entry name" value="Cyt_P450_CS"/>
</dbReference>
<dbReference type="PANTHER" id="PTHR46696:SF1">
    <property type="entry name" value="CYTOCHROME P450 YJIB-RELATED"/>
    <property type="match status" value="1"/>
</dbReference>
<dbReference type="InterPro" id="IPR002397">
    <property type="entry name" value="Cyt_P450_B"/>
</dbReference>
<dbReference type="EMBL" id="CP157762">
    <property type="protein sequence ID" value="XBP94821.1"/>
    <property type="molecule type" value="Genomic_DNA"/>
</dbReference>
<dbReference type="Gene3D" id="1.10.630.10">
    <property type="entry name" value="Cytochrome P450"/>
    <property type="match status" value="1"/>
</dbReference>
<protein>
    <submittedName>
        <fullName evidence="3">Cytochrome P450</fullName>
    </submittedName>
</protein>
<evidence type="ECO:0000256" key="2">
    <source>
        <dbReference type="RuleBase" id="RU000461"/>
    </source>
</evidence>
<sequence>MTATQERTAVPFAEIRDRLGERYALAQVTLAELEADTNAVLRRLREESPIAVCAELEALFALRWADVQTVVSRSELFRSDQPDSFLTRFVGPNMLHSEGREHQAARSAVLPAFRATDPGMPAEVDRRYAQLRGAHDDGTPCDLAKEFCIPLVAQATINLLGCEDAVTPAQMDRWGPLVSKGAFDFHEFGAARDDVDGVRAEISAMVAEYVDGRRRARPDSVLGCMAKASSSLDETRRMVEFMIIGADAGPREGLSTVLACVLTADREVRSRLVDSPALRQSFVDEALRWESPIGGITREARVDTELSGVAIERGTRVIGVLPSANRDPLRWPDGDTFVPDRGDRAHLSFGAGMHGCIGAALSRRLADAMVLAVASDPAVRPYAVPQYRGWWYRGPSAVLATWT</sequence>
<dbReference type="AlphaFoldDB" id="A0AAU7MDW1"/>
<dbReference type="PROSITE" id="PS00086">
    <property type="entry name" value="CYTOCHROME_P450"/>
    <property type="match status" value="1"/>
</dbReference>
<dbReference type="InterPro" id="IPR036396">
    <property type="entry name" value="Cyt_P450_sf"/>
</dbReference>
<evidence type="ECO:0000313" key="4">
    <source>
        <dbReference type="EMBL" id="XCH75524.1"/>
    </source>
</evidence>
<comment type="similarity">
    <text evidence="1 2">Belongs to the cytochrome P450 family.</text>
</comment>
<reference evidence="4" key="2">
    <citation type="submission" date="2024-06" db="EMBL/GenBank/DDBJ databases">
        <title>Micromonospora mangrovi CCTCC AA 2012012 genome sequences.</title>
        <authorList>
            <person name="Gao J."/>
        </authorList>
    </citation>
    <scope>NUCLEOTIDE SEQUENCE</scope>
    <source>
        <strain evidence="4">CCTCC AA 2012012</strain>
    </source>
</reference>
<proteinExistence type="inferred from homology"/>
<dbReference type="EMBL" id="CP159342">
    <property type="protein sequence ID" value="XCH75524.1"/>
    <property type="molecule type" value="Genomic_DNA"/>
</dbReference>
<dbReference type="GO" id="GO:0016705">
    <property type="term" value="F:oxidoreductase activity, acting on paired donors, with incorporation or reduction of molecular oxygen"/>
    <property type="evidence" value="ECO:0007669"/>
    <property type="project" value="InterPro"/>
</dbReference>
<dbReference type="GO" id="GO:0004497">
    <property type="term" value="F:monooxygenase activity"/>
    <property type="evidence" value="ECO:0007669"/>
    <property type="project" value="UniProtKB-KW"/>
</dbReference>
<evidence type="ECO:0000313" key="3">
    <source>
        <dbReference type="EMBL" id="XBP94821.1"/>
    </source>
</evidence>
<dbReference type="PRINTS" id="PR00359">
    <property type="entry name" value="BP450"/>
</dbReference>
<dbReference type="SUPFAM" id="SSF48264">
    <property type="entry name" value="Cytochrome P450"/>
    <property type="match status" value="1"/>
</dbReference>
<reference evidence="3" key="1">
    <citation type="submission" date="2024-01" db="EMBL/GenBank/DDBJ databases">
        <title>The genome sequence of Micromonospora mangrovi CCTCC AA 2012012.</title>
        <authorList>
            <person name="Gao J."/>
        </authorList>
    </citation>
    <scope>NUCLEOTIDE SEQUENCE</scope>
    <source>
        <strain evidence="3">CCTCC AA 2012012</strain>
    </source>
</reference>
<dbReference type="RefSeq" id="WP_350935078.1">
    <property type="nucleotide sequence ID" value="NZ_CP157762.1"/>
</dbReference>
<dbReference type="GO" id="GO:0005506">
    <property type="term" value="F:iron ion binding"/>
    <property type="evidence" value="ECO:0007669"/>
    <property type="project" value="InterPro"/>
</dbReference>
<keyword evidence="2" id="KW-0560">Oxidoreductase</keyword>
<dbReference type="InterPro" id="IPR001128">
    <property type="entry name" value="Cyt_P450"/>
</dbReference>
<keyword evidence="2" id="KW-0408">Iron</keyword>
<keyword evidence="2" id="KW-0349">Heme</keyword>
<name>A0AAU7MDW1_9ACTN</name>
<dbReference type="PANTHER" id="PTHR46696">
    <property type="entry name" value="P450, PUTATIVE (EUROFUNG)-RELATED"/>
    <property type="match status" value="1"/>
</dbReference>
<organism evidence="3">
    <name type="scientific">Micromonospora sp. CCTCC AA 2012012</name>
    <dbReference type="NCBI Taxonomy" id="3111921"/>
    <lineage>
        <taxon>Bacteria</taxon>
        <taxon>Bacillati</taxon>
        <taxon>Actinomycetota</taxon>
        <taxon>Actinomycetes</taxon>
        <taxon>Micromonosporales</taxon>
        <taxon>Micromonosporaceae</taxon>
        <taxon>Micromonospora</taxon>
    </lineage>
</organism>
<gene>
    <name evidence="4" type="ORF">ABUL08_05385</name>
    <name evidence="3" type="ORF">VK199_05340</name>
</gene>
<dbReference type="Pfam" id="PF00067">
    <property type="entry name" value="p450"/>
    <property type="match status" value="1"/>
</dbReference>